<dbReference type="Pfam" id="PF01467">
    <property type="entry name" value="CTP_transf_like"/>
    <property type="match status" value="1"/>
</dbReference>
<dbReference type="InterPro" id="IPR050385">
    <property type="entry name" value="Archaeal_FAD_synthase"/>
</dbReference>
<feature type="domain" description="Cytidyltransferase-like" evidence="3">
    <location>
        <begin position="44"/>
        <end position="147"/>
    </location>
</feature>
<dbReference type="SUPFAM" id="SSF52374">
    <property type="entry name" value="Nucleotidylyl transferase"/>
    <property type="match status" value="1"/>
</dbReference>
<dbReference type="GO" id="GO:0016779">
    <property type="term" value="F:nucleotidyltransferase activity"/>
    <property type="evidence" value="ECO:0007669"/>
    <property type="project" value="UniProtKB-KW"/>
</dbReference>
<organism evidence="4 5">
    <name type="scientific">Candidatus Nomurabacteria bacterium GW2011_GWB1_44_12</name>
    <dbReference type="NCBI Taxonomy" id="1618748"/>
    <lineage>
        <taxon>Bacteria</taxon>
        <taxon>Candidatus Nomuraibacteriota</taxon>
    </lineage>
</organism>
<dbReference type="AlphaFoldDB" id="A0A837IAV8"/>
<dbReference type="Gene3D" id="3.40.50.620">
    <property type="entry name" value="HUPs"/>
    <property type="match status" value="1"/>
</dbReference>
<dbReference type="InterPro" id="IPR014729">
    <property type="entry name" value="Rossmann-like_a/b/a_fold"/>
</dbReference>
<reference evidence="4 5" key="1">
    <citation type="journal article" date="2015" name="Nature">
        <title>rRNA introns, odd ribosomes, and small enigmatic genomes across a large radiation of phyla.</title>
        <authorList>
            <person name="Brown C.T."/>
            <person name="Hug L.A."/>
            <person name="Thomas B.C."/>
            <person name="Sharon I."/>
            <person name="Castelle C.J."/>
            <person name="Singh A."/>
            <person name="Wilkins M.J."/>
            <person name="Williams K.H."/>
            <person name="Banfield J.F."/>
        </authorList>
    </citation>
    <scope>NUCLEOTIDE SEQUENCE [LARGE SCALE GENOMIC DNA]</scope>
</reference>
<protein>
    <submittedName>
        <fullName evidence="4">Bifunctional synthase/transferase</fullName>
    </submittedName>
</protein>
<dbReference type="NCBIfam" id="TIGR00125">
    <property type="entry name" value="cyt_tran_rel"/>
    <property type="match status" value="1"/>
</dbReference>
<evidence type="ECO:0000313" key="4">
    <source>
        <dbReference type="EMBL" id="KKT36252.1"/>
    </source>
</evidence>
<evidence type="ECO:0000313" key="5">
    <source>
        <dbReference type="Proteomes" id="UP000033815"/>
    </source>
</evidence>
<gene>
    <name evidence="4" type="ORF">UW25_C0010G0006</name>
</gene>
<comment type="caution">
    <text evidence="4">The sequence shown here is derived from an EMBL/GenBank/DDBJ whole genome shotgun (WGS) entry which is preliminary data.</text>
</comment>
<dbReference type="Proteomes" id="UP000033815">
    <property type="component" value="Unassembled WGS sequence"/>
</dbReference>
<dbReference type="EMBL" id="LCHP01000010">
    <property type="protein sequence ID" value="KKT36252.1"/>
    <property type="molecule type" value="Genomic_DNA"/>
</dbReference>
<proteinExistence type="predicted"/>
<keyword evidence="2" id="KW-0548">Nucleotidyltransferase</keyword>
<dbReference type="PANTHER" id="PTHR43793">
    <property type="entry name" value="FAD SYNTHASE"/>
    <property type="match status" value="1"/>
</dbReference>
<dbReference type="InterPro" id="IPR004821">
    <property type="entry name" value="Cyt_trans-like"/>
</dbReference>
<evidence type="ECO:0000256" key="1">
    <source>
        <dbReference type="ARBA" id="ARBA00022679"/>
    </source>
</evidence>
<keyword evidence="1 4" id="KW-0808">Transferase</keyword>
<accession>A0A837IAV8</accession>
<evidence type="ECO:0000259" key="3">
    <source>
        <dbReference type="Pfam" id="PF01467"/>
    </source>
</evidence>
<sequence length="194" mass="22034">MKNPRKGIFSLDCCTQDRLIPDYAQLGILVKSLRENFGYTISLVSGSYDMLHIGHCRYLRETKLRADICIVGLDSDAKIQKRKGPNRPIVPQDERIEMLTHTRYVDIVTLKEASDEKWKLIKVVRPDVLVISERMDYDDGEREALKALCGEVVLLESQATTSSSAKIRKLQIEVLLPALAEMQTAITKIRESTK</sequence>
<name>A0A837IAV8_9BACT</name>
<dbReference type="PANTHER" id="PTHR43793:SF1">
    <property type="entry name" value="FAD SYNTHASE"/>
    <property type="match status" value="1"/>
</dbReference>
<evidence type="ECO:0000256" key="2">
    <source>
        <dbReference type="ARBA" id="ARBA00022695"/>
    </source>
</evidence>